<evidence type="ECO:0000313" key="2">
    <source>
        <dbReference type="Proteomes" id="UP000184474"/>
    </source>
</evidence>
<organism evidence="1 2">
    <name type="scientific">Reichenbachiella agariperforans</name>
    <dbReference type="NCBI Taxonomy" id="156994"/>
    <lineage>
        <taxon>Bacteria</taxon>
        <taxon>Pseudomonadati</taxon>
        <taxon>Bacteroidota</taxon>
        <taxon>Cytophagia</taxon>
        <taxon>Cytophagales</taxon>
        <taxon>Reichenbachiellaceae</taxon>
        <taxon>Reichenbachiella</taxon>
    </lineage>
</organism>
<dbReference type="RefSeq" id="WP_073121443.1">
    <property type="nucleotide sequence ID" value="NZ_FRAA01000002.1"/>
</dbReference>
<keyword evidence="2" id="KW-1185">Reference proteome</keyword>
<reference evidence="2" key="1">
    <citation type="submission" date="2016-11" db="EMBL/GenBank/DDBJ databases">
        <authorList>
            <person name="Varghese N."/>
            <person name="Submissions S."/>
        </authorList>
    </citation>
    <scope>NUCLEOTIDE SEQUENCE [LARGE SCALE GENOMIC DNA]</scope>
    <source>
        <strain evidence="2">DSM 26134</strain>
    </source>
</reference>
<evidence type="ECO:0000313" key="1">
    <source>
        <dbReference type="EMBL" id="SHK00055.1"/>
    </source>
</evidence>
<gene>
    <name evidence="1" type="ORF">SAMN04488028_102442</name>
</gene>
<name>A0A1M6NWH3_REIAG</name>
<dbReference type="STRING" id="156994.SAMN04488028_102442"/>
<dbReference type="EMBL" id="FRAA01000002">
    <property type="protein sequence ID" value="SHK00055.1"/>
    <property type="molecule type" value="Genomic_DNA"/>
</dbReference>
<accession>A0A1M6NWH3</accession>
<dbReference type="PROSITE" id="PS51257">
    <property type="entry name" value="PROKAR_LIPOPROTEIN"/>
    <property type="match status" value="1"/>
</dbReference>
<dbReference type="Proteomes" id="UP000184474">
    <property type="component" value="Unassembled WGS sequence"/>
</dbReference>
<dbReference type="AlphaFoldDB" id="A0A1M6NWH3"/>
<protein>
    <recommendedName>
        <fullName evidence="3">Lipocalin-like domain-containing protein</fullName>
    </recommendedName>
</protein>
<evidence type="ECO:0008006" key="3">
    <source>
        <dbReference type="Google" id="ProtNLM"/>
    </source>
</evidence>
<sequence length="144" mass="15577">MKSINKLLLVLLVPFTLSCGDDDDHTAQAGLWLAKEDGVVRSGCDLESNDGPVSCPRTSSTTACVTLNLRQTDVYTLNVSLDGGATIAEAGEYEISSGKIKLCPYELESDCYDVPVVDSDFDSMTIELNTESNSCKVRVEMEKV</sequence>
<proteinExistence type="predicted"/>